<proteinExistence type="predicted"/>
<evidence type="ECO:0000259" key="1">
    <source>
        <dbReference type="PROSITE" id="PS50943"/>
    </source>
</evidence>
<dbReference type="InterPro" id="IPR001387">
    <property type="entry name" value="Cro/C1-type_HTH"/>
</dbReference>
<dbReference type="PANTHER" id="PTHR35010">
    <property type="entry name" value="BLL4672 PROTEIN-RELATED"/>
    <property type="match status" value="1"/>
</dbReference>
<organism evidence="2 3">
    <name type="scientific">Micromonospora zamorensis</name>
    <dbReference type="NCBI Taxonomy" id="709883"/>
    <lineage>
        <taxon>Bacteria</taxon>
        <taxon>Bacillati</taxon>
        <taxon>Actinomycetota</taxon>
        <taxon>Actinomycetes</taxon>
        <taxon>Micromonosporales</taxon>
        <taxon>Micromonosporaceae</taxon>
        <taxon>Micromonospora</taxon>
    </lineage>
</organism>
<accession>A0ABZ1PH12</accession>
<dbReference type="Gene3D" id="1.10.260.40">
    <property type="entry name" value="lambda repressor-like DNA-binding domains"/>
    <property type="match status" value="1"/>
</dbReference>
<dbReference type="CDD" id="cd00093">
    <property type="entry name" value="HTH_XRE"/>
    <property type="match status" value="1"/>
</dbReference>
<dbReference type="EMBL" id="CP107941">
    <property type="protein sequence ID" value="WUI82980.1"/>
    <property type="molecule type" value="Genomic_DNA"/>
</dbReference>
<evidence type="ECO:0000313" key="2">
    <source>
        <dbReference type="EMBL" id="WUI82980.1"/>
    </source>
</evidence>
<gene>
    <name evidence="2" type="ORF">OG375_00915</name>
</gene>
<keyword evidence="3" id="KW-1185">Reference proteome</keyword>
<dbReference type="Proteomes" id="UP001346877">
    <property type="component" value="Chromosome"/>
</dbReference>
<dbReference type="PANTHER" id="PTHR35010:SF2">
    <property type="entry name" value="BLL4672 PROTEIN"/>
    <property type="match status" value="1"/>
</dbReference>
<name>A0ABZ1PH12_9ACTN</name>
<reference evidence="2 3" key="1">
    <citation type="submission" date="2022-10" db="EMBL/GenBank/DDBJ databases">
        <title>The complete genomes of actinobacterial strains from the NBC collection.</title>
        <authorList>
            <person name="Joergensen T.S."/>
            <person name="Alvarez Arevalo M."/>
            <person name="Sterndorff E.B."/>
            <person name="Faurdal D."/>
            <person name="Vuksanovic O."/>
            <person name="Mourched A.-S."/>
            <person name="Charusanti P."/>
            <person name="Shaw S."/>
            <person name="Blin K."/>
            <person name="Weber T."/>
        </authorList>
    </citation>
    <scope>NUCLEOTIDE SEQUENCE [LARGE SCALE GENOMIC DNA]</scope>
    <source>
        <strain evidence="2 3">NBC_00396</strain>
    </source>
</reference>
<evidence type="ECO:0000313" key="3">
    <source>
        <dbReference type="Proteomes" id="UP001346877"/>
    </source>
</evidence>
<dbReference type="PROSITE" id="PS50943">
    <property type="entry name" value="HTH_CROC1"/>
    <property type="match status" value="1"/>
</dbReference>
<dbReference type="Pfam" id="PF17765">
    <property type="entry name" value="MLTR_LBD"/>
    <property type="match status" value="1"/>
</dbReference>
<dbReference type="Pfam" id="PF13560">
    <property type="entry name" value="HTH_31"/>
    <property type="match status" value="1"/>
</dbReference>
<dbReference type="SUPFAM" id="SSF47413">
    <property type="entry name" value="lambda repressor-like DNA-binding domains"/>
    <property type="match status" value="1"/>
</dbReference>
<feature type="domain" description="HTH cro/C1-type" evidence="1">
    <location>
        <begin position="35"/>
        <end position="82"/>
    </location>
</feature>
<dbReference type="SMART" id="SM00530">
    <property type="entry name" value="HTH_XRE"/>
    <property type="match status" value="1"/>
</dbReference>
<protein>
    <submittedName>
        <fullName evidence="2">Helix-turn-helix transcriptional regulator</fullName>
    </submittedName>
</protein>
<dbReference type="Gene3D" id="3.30.450.180">
    <property type="match status" value="1"/>
</dbReference>
<dbReference type="InterPro" id="IPR010982">
    <property type="entry name" value="Lambda_DNA-bd_dom_sf"/>
</dbReference>
<dbReference type="RefSeq" id="WP_328371474.1">
    <property type="nucleotide sequence ID" value="NZ_CP107941.1"/>
</dbReference>
<dbReference type="InterPro" id="IPR041413">
    <property type="entry name" value="MLTR_LBD"/>
</dbReference>
<sequence length="261" mass="28505">MKGENALGDFLRARRGRVRPDEAGLTSFGRRRVPGLRRDELAHLAGVSQHYLTRLEQGKDRNPSPQVLNALASALRLNPDERAHLTALADAPPHGVEHTAVSDAVQQLIDSWSQTPAYVRDRRFDVLAANKLAMALSPLYTPGQNLIRGVFLDPAARALFPDWAQIAAQSAAALRAEADPRDPATADLISSLLTDSFFRDSWTLHDVQPTRDEVKRFNHPVVGPLTLRRETLAIAGAEGQVIIAYQAAPDTPAAQALARLL</sequence>